<dbReference type="AlphaFoldDB" id="A0A0C3AJ60"/>
<protein>
    <submittedName>
        <fullName evidence="1">Uncharacterized protein</fullName>
    </submittedName>
</protein>
<evidence type="ECO:0000313" key="2">
    <source>
        <dbReference type="Proteomes" id="UP000054097"/>
    </source>
</evidence>
<sequence>MREEDNVGSNAGGIDGDNPPFVVAGVLDYDKEDVKRKWMPQGPKWATNKVPTEQILAHRGRSKAGCERKVIGWC</sequence>
<dbReference type="EMBL" id="KN824322">
    <property type="protein sequence ID" value="KIM24640.1"/>
    <property type="molecule type" value="Genomic_DNA"/>
</dbReference>
<reference evidence="1 2" key="1">
    <citation type="submission" date="2014-04" db="EMBL/GenBank/DDBJ databases">
        <authorList>
            <consortium name="DOE Joint Genome Institute"/>
            <person name="Kuo A."/>
            <person name="Zuccaro A."/>
            <person name="Kohler A."/>
            <person name="Nagy L.G."/>
            <person name="Floudas D."/>
            <person name="Copeland A."/>
            <person name="Barry K.W."/>
            <person name="Cichocki N."/>
            <person name="Veneault-Fourrey C."/>
            <person name="LaButti K."/>
            <person name="Lindquist E.A."/>
            <person name="Lipzen A."/>
            <person name="Lundell T."/>
            <person name="Morin E."/>
            <person name="Murat C."/>
            <person name="Sun H."/>
            <person name="Tunlid A."/>
            <person name="Henrissat B."/>
            <person name="Grigoriev I.V."/>
            <person name="Hibbett D.S."/>
            <person name="Martin F."/>
            <person name="Nordberg H.P."/>
            <person name="Cantor M.N."/>
            <person name="Hua S.X."/>
        </authorList>
    </citation>
    <scope>NUCLEOTIDE SEQUENCE [LARGE SCALE GENOMIC DNA]</scope>
    <source>
        <strain evidence="1 2">MAFF 305830</strain>
    </source>
</reference>
<reference evidence="2" key="2">
    <citation type="submission" date="2015-01" db="EMBL/GenBank/DDBJ databases">
        <title>Evolutionary Origins and Diversification of the Mycorrhizal Mutualists.</title>
        <authorList>
            <consortium name="DOE Joint Genome Institute"/>
            <consortium name="Mycorrhizal Genomics Consortium"/>
            <person name="Kohler A."/>
            <person name="Kuo A."/>
            <person name="Nagy L.G."/>
            <person name="Floudas D."/>
            <person name="Copeland A."/>
            <person name="Barry K.W."/>
            <person name="Cichocki N."/>
            <person name="Veneault-Fourrey C."/>
            <person name="LaButti K."/>
            <person name="Lindquist E.A."/>
            <person name="Lipzen A."/>
            <person name="Lundell T."/>
            <person name="Morin E."/>
            <person name="Murat C."/>
            <person name="Riley R."/>
            <person name="Ohm R."/>
            <person name="Sun H."/>
            <person name="Tunlid A."/>
            <person name="Henrissat B."/>
            <person name="Grigoriev I.V."/>
            <person name="Hibbett D.S."/>
            <person name="Martin F."/>
        </authorList>
    </citation>
    <scope>NUCLEOTIDE SEQUENCE [LARGE SCALE GENOMIC DNA]</scope>
    <source>
        <strain evidence="2">MAFF 305830</strain>
    </source>
</reference>
<keyword evidence="2" id="KW-1185">Reference proteome</keyword>
<proteinExistence type="predicted"/>
<evidence type="ECO:0000313" key="1">
    <source>
        <dbReference type="EMBL" id="KIM24640.1"/>
    </source>
</evidence>
<gene>
    <name evidence="1" type="ORF">M408DRAFT_331720</name>
</gene>
<name>A0A0C3AJ60_SERVB</name>
<dbReference type="HOGENOM" id="CLU_2711797_0_0_1"/>
<organism evidence="1 2">
    <name type="scientific">Serendipita vermifera MAFF 305830</name>
    <dbReference type="NCBI Taxonomy" id="933852"/>
    <lineage>
        <taxon>Eukaryota</taxon>
        <taxon>Fungi</taxon>
        <taxon>Dikarya</taxon>
        <taxon>Basidiomycota</taxon>
        <taxon>Agaricomycotina</taxon>
        <taxon>Agaricomycetes</taxon>
        <taxon>Sebacinales</taxon>
        <taxon>Serendipitaceae</taxon>
        <taxon>Serendipita</taxon>
    </lineage>
</organism>
<dbReference type="Proteomes" id="UP000054097">
    <property type="component" value="Unassembled WGS sequence"/>
</dbReference>
<accession>A0A0C3AJ60</accession>